<evidence type="ECO:0000313" key="1">
    <source>
        <dbReference type="EMBL" id="CCI54686.1"/>
    </source>
</evidence>
<keyword evidence="2" id="KW-1185">Reference proteome</keyword>
<dbReference type="RefSeq" id="WP_048544146.1">
    <property type="nucleotide sequence ID" value="NZ_HF571038.1"/>
</dbReference>
<reference evidence="1 2" key="1">
    <citation type="journal article" date="2013" name="ISME J.">
        <title>A metabolic model for members of the genus Tetrasphaera involved in enhanced biological phosphorus removal.</title>
        <authorList>
            <person name="Kristiansen R."/>
            <person name="Nguyen H.T.T."/>
            <person name="Saunders A.M."/>
            <person name="Nielsen J.L."/>
            <person name="Wimmer R."/>
            <person name="Le V.Q."/>
            <person name="McIlroy S.J."/>
            <person name="Petrovski S."/>
            <person name="Seviour R.J."/>
            <person name="Calteau A."/>
            <person name="Nielsen K.L."/>
            <person name="Nielsen P.H."/>
        </authorList>
    </citation>
    <scope>NUCLEOTIDE SEQUENCE [LARGE SCALE GENOMIC DNA]</scope>
    <source>
        <strain evidence="1 2">Ben 74</strain>
    </source>
</reference>
<accession>A0A077MBF3</accession>
<dbReference type="STRING" id="1193518.BN13_80055"/>
<dbReference type="Proteomes" id="UP000035720">
    <property type="component" value="Unassembled WGS sequence"/>
</dbReference>
<sequence length="249" mass="27079">MTISDAIDQHPDRASHDLDKTLGTNLDVEANWALAFAAALVPFILDADHVGDVCTEVDPIAVQIRDHGVLVTTVSADQVEVRQGQTGEQAVVVAINAIVSAVEKALSRPTESVRRIKLLAPTFARRWLAELLSVVYTDRDDVILRQTADRIRHADNRTYVDLLLGELGPRAKTPITVMSRAGSLANMLAATNGDGEVARLIVGFVWPSMTEAEIASTAEQFVGLGWAGQRWFVATMDSLVRLPVTEMAR</sequence>
<dbReference type="AlphaFoldDB" id="A0A077MBF3"/>
<name>A0A077MBF3_9MICO</name>
<organism evidence="1 2">
    <name type="scientific">Nostocoides jenkinsii Ben 74</name>
    <dbReference type="NCBI Taxonomy" id="1193518"/>
    <lineage>
        <taxon>Bacteria</taxon>
        <taxon>Bacillati</taxon>
        <taxon>Actinomycetota</taxon>
        <taxon>Actinomycetes</taxon>
        <taxon>Micrococcales</taxon>
        <taxon>Intrasporangiaceae</taxon>
        <taxon>Nostocoides</taxon>
    </lineage>
</organism>
<protein>
    <submittedName>
        <fullName evidence="1">Uncharacterized protein</fullName>
    </submittedName>
</protein>
<dbReference type="EMBL" id="CAJC01000194">
    <property type="protein sequence ID" value="CCI54686.1"/>
    <property type="molecule type" value="Genomic_DNA"/>
</dbReference>
<gene>
    <name evidence="1" type="ORF">BN13_80055</name>
</gene>
<comment type="caution">
    <text evidence="1">The sequence shown here is derived from an EMBL/GenBank/DDBJ whole genome shotgun (WGS) entry which is preliminary data.</text>
</comment>
<proteinExistence type="predicted"/>
<evidence type="ECO:0000313" key="2">
    <source>
        <dbReference type="Proteomes" id="UP000035720"/>
    </source>
</evidence>